<sequence length="449" mass="46696">MMRSQVCFARRETGILLLMMTVLLISAVILAAHTAWAADTGGGNTMALGVHEQRELPLPGTLERVAVADPAIADVVVLRGSGTRKGSVLVVGKKAGMTQVSVWPRGGAPVQWRIRVMGELQGALGETADVDVRGNAAVVSGHSASVLEHNERAQAAQQAAQQAGGAAGVVLDRSTVGQTGVVQVDVKVVEVNRNALKQIGVDFALSERSNTFSYGVASALSPRLGNAFTLTGSLTRGVFNMSAAINLLQSNGMGRVLAEPTLVALSGQSASFLAGGELPIPQSGGLGTTTIVYKPFGIGLTLTPTVLSPERIALKVAPEASDIDFTNTVTISGTVIPSIVTRRADTTVELGDGESFVIGGLVSRTTTAAVSKVPLLGDLPIIGAFFRNLKYTQQEKELVIVVTPHLVKPIAKGVKLPLPGDAREQRNGPVWGAYLMGVASDSELPGFSK</sequence>
<dbReference type="GO" id="GO:0009306">
    <property type="term" value="P:protein secretion"/>
    <property type="evidence" value="ECO:0007669"/>
    <property type="project" value="InterPro"/>
</dbReference>
<organism evidence="4 5">
    <name type="scientific">Pandoraea terrae</name>
    <dbReference type="NCBI Taxonomy" id="1537710"/>
    <lineage>
        <taxon>Bacteria</taxon>
        <taxon>Pseudomonadati</taxon>
        <taxon>Pseudomonadota</taxon>
        <taxon>Betaproteobacteria</taxon>
        <taxon>Burkholderiales</taxon>
        <taxon>Burkholderiaceae</taxon>
        <taxon>Pandoraea</taxon>
    </lineage>
</organism>
<protein>
    <submittedName>
        <fullName evidence="4">Type II and III secretion system protein family protein</fullName>
    </submittedName>
</protein>
<comment type="similarity">
    <text evidence="1">Belongs to the bacterial secretin family.</text>
</comment>
<dbReference type="PANTHER" id="PTHR30332:SF17">
    <property type="entry name" value="TYPE IV PILIATION SYSTEM PROTEIN DR_0774-RELATED"/>
    <property type="match status" value="1"/>
</dbReference>
<evidence type="ECO:0000256" key="1">
    <source>
        <dbReference type="RuleBase" id="RU004003"/>
    </source>
</evidence>
<dbReference type="GO" id="GO:0015627">
    <property type="term" value="C:type II protein secretion system complex"/>
    <property type="evidence" value="ECO:0007669"/>
    <property type="project" value="TreeGrafter"/>
</dbReference>
<dbReference type="Pfam" id="PF13629">
    <property type="entry name" value="T2SS-T3SS_pil_N"/>
    <property type="match status" value="1"/>
</dbReference>
<feature type="domain" description="Type II/III secretion system secretin-like" evidence="2">
    <location>
        <begin position="248"/>
        <end position="408"/>
    </location>
</feature>
<gene>
    <name evidence="4" type="ORF">PTE30175_05002</name>
</gene>
<dbReference type="PRINTS" id="PR00811">
    <property type="entry name" value="BCTERIALGSPD"/>
</dbReference>
<dbReference type="EMBL" id="CABPRZ010000032">
    <property type="protein sequence ID" value="VVE56538.1"/>
    <property type="molecule type" value="Genomic_DNA"/>
</dbReference>
<evidence type="ECO:0000259" key="3">
    <source>
        <dbReference type="Pfam" id="PF13629"/>
    </source>
</evidence>
<dbReference type="InterPro" id="IPR001775">
    <property type="entry name" value="GspD/PilQ"/>
</dbReference>
<reference evidence="4 5" key="1">
    <citation type="submission" date="2019-08" db="EMBL/GenBank/DDBJ databases">
        <authorList>
            <person name="Peeters C."/>
        </authorList>
    </citation>
    <scope>NUCLEOTIDE SEQUENCE [LARGE SCALE GENOMIC DNA]</scope>
    <source>
        <strain evidence="4 5">LMG 30175</strain>
    </source>
</reference>
<evidence type="ECO:0000313" key="5">
    <source>
        <dbReference type="Proteomes" id="UP000414233"/>
    </source>
</evidence>
<keyword evidence="5" id="KW-1185">Reference proteome</keyword>
<dbReference type="InterPro" id="IPR032789">
    <property type="entry name" value="T2SS-T3SS_pil_N"/>
</dbReference>
<dbReference type="InterPro" id="IPR050810">
    <property type="entry name" value="Bact_Secretion_Sys_Channel"/>
</dbReference>
<proteinExistence type="inferred from homology"/>
<dbReference type="Pfam" id="PF00263">
    <property type="entry name" value="Secretin"/>
    <property type="match status" value="1"/>
</dbReference>
<dbReference type="Proteomes" id="UP000414233">
    <property type="component" value="Unassembled WGS sequence"/>
</dbReference>
<name>A0A5E4Z6Z6_9BURK</name>
<evidence type="ECO:0000313" key="4">
    <source>
        <dbReference type="EMBL" id="VVE56538.1"/>
    </source>
</evidence>
<dbReference type="AlphaFoldDB" id="A0A5E4Z6Z6"/>
<dbReference type="PANTHER" id="PTHR30332">
    <property type="entry name" value="PROBABLE GENERAL SECRETION PATHWAY PROTEIN D"/>
    <property type="match status" value="1"/>
</dbReference>
<evidence type="ECO:0000259" key="2">
    <source>
        <dbReference type="Pfam" id="PF00263"/>
    </source>
</evidence>
<dbReference type="InterPro" id="IPR004846">
    <property type="entry name" value="T2SS/T3SS_dom"/>
</dbReference>
<accession>A0A5E4Z6Z6</accession>
<feature type="domain" description="Pilus formation protein N-terminal" evidence="3">
    <location>
        <begin position="44"/>
        <end position="116"/>
    </location>
</feature>